<protein>
    <submittedName>
        <fullName evidence="1">Uncharacterized protein</fullName>
    </submittedName>
</protein>
<sequence length="64" mass="7670">MEIDVFAKDAILTDHEKNLVRKCLFLYQSKMWRDYNGVSESDRDAISNIIDKLHLKHDYPTYHK</sequence>
<evidence type="ECO:0000313" key="1">
    <source>
        <dbReference type="EMBL" id="AJK27482.1"/>
    </source>
</evidence>
<dbReference type="Proteomes" id="UP000032135">
    <property type="component" value="Segment"/>
</dbReference>
<keyword evidence="2" id="KW-1185">Reference proteome</keyword>
<dbReference type="RefSeq" id="YP_009188130.1">
    <property type="nucleotide sequence ID" value="NC_028663.1"/>
</dbReference>
<evidence type="ECO:0000313" key="2">
    <source>
        <dbReference type="Proteomes" id="UP000032135"/>
    </source>
</evidence>
<reference evidence="1 2" key="1">
    <citation type="submission" date="2014-11" db="EMBL/GenBank/DDBJ databases">
        <authorList>
            <person name="Fedida A."/>
            <person name="Lindell D."/>
        </authorList>
    </citation>
    <scope>NUCLEOTIDE SEQUENCE [LARGE SCALE GENOMIC DNA]</scope>
</reference>
<name>A0A0C5ADV5_9CAUD</name>
<dbReference type="KEGG" id="vg:26516600"/>
<dbReference type="GeneID" id="26516600"/>
<proteinExistence type="predicted"/>
<gene>
    <name evidence="1" type="ORF">PTIM40_55</name>
</gene>
<organism evidence="1 2">
    <name type="scientific">Cyanophage P-TIM40</name>
    <dbReference type="NCBI Taxonomy" id="1589733"/>
    <lineage>
        <taxon>Viruses</taxon>
        <taxon>Duplodnaviria</taxon>
        <taxon>Heunggongvirae</taxon>
        <taxon>Uroviricota</taxon>
        <taxon>Caudoviricetes</taxon>
        <taxon>Pantevenvirales</taxon>
        <taxon>Kyanoviridae</taxon>
        <taxon>Libanvirus</taxon>
        <taxon>Libanvirus ptim40</taxon>
    </lineage>
</organism>
<accession>A0A0C5ADV5</accession>
<dbReference type="EMBL" id="KP211958">
    <property type="protein sequence ID" value="AJK27482.1"/>
    <property type="molecule type" value="Genomic_DNA"/>
</dbReference>